<comment type="caution">
    <text evidence="1">The sequence shown here is derived from an EMBL/GenBank/DDBJ whole genome shotgun (WGS) entry which is preliminary data.</text>
</comment>
<name>A0ABQ7R588_PLUXY</name>
<organism evidence="1 2">
    <name type="scientific">Plutella xylostella</name>
    <name type="common">Diamondback moth</name>
    <name type="synonym">Plutella maculipennis</name>
    <dbReference type="NCBI Taxonomy" id="51655"/>
    <lineage>
        <taxon>Eukaryota</taxon>
        <taxon>Metazoa</taxon>
        <taxon>Ecdysozoa</taxon>
        <taxon>Arthropoda</taxon>
        <taxon>Hexapoda</taxon>
        <taxon>Insecta</taxon>
        <taxon>Pterygota</taxon>
        <taxon>Neoptera</taxon>
        <taxon>Endopterygota</taxon>
        <taxon>Lepidoptera</taxon>
        <taxon>Glossata</taxon>
        <taxon>Ditrysia</taxon>
        <taxon>Yponomeutoidea</taxon>
        <taxon>Plutellidae</taxon>
        <taxon>Plutella</taxon>
    </lineage>
</organism>
<reference evidence="1 2" key="1">
    <citation type="submission" date="2021-06" db="EMBL/GenBank/DDBJ databases">
        <title>A haploid diamondback moth (Plutella xylostella L.) genome assembly resolves 31 chromosomes and identifies a diamide resistance mutation.</title>
        <authorList>
            <person name="Ward C.M."/>
            <person name="Perry K.D."/>
            <person name="Baker G."/>
            <person name="Powis K."/>
            <person name="Heckel D.G."/>
            <person name="Baxter S.W."/>
        </authorList>
    </citation>
    <scope>NUCLEOTIDE SEQUENCE [LARGE SCALE GENOMIC DNA]</scope>
    <source>
        <strain evidence="1 2">LV</strain>
        <tissue evidence="1">Single pupa</tissue>
    </source>
</reference>
<proteinExistence type="predicted"/>
<evidence type="ECO:0000313" key="1">
    <source>
        <dbReference type="EMBL" id="KAG7312423.1"/>
    </source>
</evidence>
<dbReference type="Proteomes" id="UP000823941">
    <property type="component" value="Chromosome 3"/>
</dbReference>
<dbReference type="EMBL" id="JAHIBW010000003">
    <property type="protein sequence ID" value="KAG7312423.1"/>
    <property type="molecule type" value="Genomic_DNA"/>
</dbReference>
<sequence length="70" mass="7780">MIRLNNRSDQLGRNADTDAVINEQASKTSRYILLEQRSLKYGCTKAGRQLIANGRELVSLPSDPFSSVLV</sequence>
<accession>A0ABQ7R588</accession>
<keyword evidence="2" id="KW-1185">Reference proteome</keyword>
<protein>
    <submittedName>
        <fullName evidence="1">Uncharacterized protein</fullName>
    </submittedName>
</protein>
<gene>
    <name evidence="1" type="ORF">JYU34_001922</name>
</gene>
<evidence type="ECO:0000313" key="2">
    <source>
        <dbReference type="Proteomes" id="UP000823941"/>
    </source>
</evidence>